<dbReference type="Pfam" id="PF04055">
    <property type="entry name" value="Radical_SAM"/>
    <property type="match status" value="1"/>
</dbReference>
<sequence>MGIPLIQQTKIARYILGKKLSGNHRYPLAMMLEPLFQCNLACVGCGKIDHPKDILRKRMSVEDALRAVDECDAPVVSIPGGEPLIHKDMPQIVQGIIAREKFVYLCTNAILLAKHIDEYTPSPYFTWSIHLDGLQKRHDESVCMEGVFDKAVAAIKLALSRGYRVTINCTLFNKEPPDEIADFFDYAMSLGIEGITVSPGYSYQHAPRQDVFLGRTESKELFREIFKRGKERKSKWVFNQSSMFLDFLAGNQRYQCTPWSNPTYSIFGWQKPCYLLVDEGYAPTYKALVEETQWENYGVGINPKCDNCMAHCGFEGSAVNDTFANPLKAMRVAMFGPRTDGTMAPDLPVQYGDHVDASTVRIPVSTIQHPGMDTSAEAGR</sequence>
<gene>
    <name evidence="7" type="ORF">FHR87_003138</name>
</gene>
<dbReference type="SUPFAM" id="SSF102114">
    <property type="entry name" value="Radical SAM enzymes"/>
    <property type="match status" value="1"/>
</dbReference>
<evidence type="ECO:0000313" key="8">
    <source>
        <dbReference type="Proteomes" id="UP000549250"/>
    </source>
</evidence>
<dbReference type="GO" id="GO:0051536">
    <property type="term" value="F:iron-sulfur cluster binding"/>
    <property type="evidence" value="ECO:0007669"/>
    <property type="project" value="UniProtKB-KW"/>
</dbReference>
<dbReference type="CDD" id="cd01335">
    <property type="entry name" value="Radical_SAM"/>
    <property type="match status" value="1"/>
</dbReference>
<name>A0A839T5J9_AZOMA</name>
<comment type="caution">
    <text evidence="7">The sequence shown here is derived from an EMBL/GenBank/DDBJ whole genome shotgun (WGS) entry which is preliminary data.</text>
</comment>
<dbReference type="InterPro" id="IPR013785">
    <property type="entry name" value="Aldolase_TIM"/>
</dbReference>
<dbReference type="Gene3D" id="3.20.20.70">
    <property type="entry name" value="Aldolase class I"/>
    <property type="match status" value="1"/>
</dbReference>
<dbReference type="InterPro" id="IPR022563">
    <property type="entry name" value="DUF3463"/>
</dbReference>
<evidence type="ECO:0000256" key="4">
    <source>
        <dbReference type="ARBA" id="ARBA00023004"/>
    </source>
</evidence>
<dbReference type="PROSITE" id="PS51918">
    <property type="entry name" value="RADICAL_SAM"/>
    <property type="match status" value="1"/>
</dbReference>
<keyword evidence="2" id="KW-0949">S-adenosyl-L-methionine</keyword>
<dbReference type="Proteomes" id="UP000549250">
    <property type="component" value="Unassembled WGS sequence"/>
</dbReference>
<dbReference type="EMBL" id="JACHXI010000019">
    <property type="protein sequence ID" value="MBB3104712.1"/>
    <property type="molecule type" value="Genomic_DNA"/>
</dbReference>
<keyword evidence="8" id="KW-1185">Reference proteome</keyword>
<evidence type="ECO:0000256" key="3">
    <source>
        <dbReference type="ARBA" id="ARBA00022723"/>
    </source>
</evidence>
<dbReference type="SFLD" id="SFLDS00029">
    <property type="entry name" value="Radical_SAM"/>
    <property type="match status" value="1"/>
</dbReference>
<dbReference type="InterPro" id="IPR050377">
    <property type="entry name" value="Radical_SAM_PqqE_MftC-like"/>
</dbReference>
<dbReference type="SFLD" id="SFLDF00397">
    <property type="entry name" value="adenosyl-hopene_transferase"/>
    <property type="match status" value="1"/>
</dbReference>
<dbReference type="SFLD" id="SFLDG01067">
    <property type="entry name" value="SPASM/twitch_domain_containing"/>
    <property type="match status" value="1"/>
</dbReference>
<dbReference type="RefSeq" id="WP_183167563.1">
    <property type="nucleotide sequence ID" value="NZ_JACHXI010000019.1"/>
</dbReference>
<keyword evidence="4" id="KW-0408">Iron</keyword>
<dbReference type="PANTHER" id="PTHR11228">
    <property type="entry name" value="RADICAL SAM DOMAIN PROTEIN"/>
    <property type="match status" value="1"/>
</dbReference>
<evidence type="ECO:0000259" key="6">
    <source>
        <dbReference type="PROSITE" id="PS51918"/>
    </source>
</evidence>
<organism evidence="7 8">
    <name type="scientific">Azomonas macrocytogenes</name>
    <name type="common">Azotobacter macrocytogenes</name>
    <dbReference type="NCBI Taxonomy" id="69962"/>
    <lineage>
        <taxon>Bacteria</taxon>
        <taxon>Pseudomonadati</taxon>
        <taxon>Pseudomonadota</taxon>
        <taxon>Gammaproteobacteria</taxon>
        <taxon>Pseudomonadales</taxon>
        <taxon>Pseudomonadaceae</taxon>
        <taxon>Azomonas</taxon>
    </lineage>
</organism>
<dbReference type="Pfam" id="PF11946">
    <property type="entry name" value="DUF3463"/>
    <property type="match status" value="1"/>
</dbReference>
<dbReference type="PANTHER" id="PTHR11228:SF22">
    <property type="entry name" value="PEPTIDE BIOSYNTHESIS PROTEIN YYDG-RELATED"/>
    <property type="match status" value="1"/>
</dbReference>
<dbReference type="GO" id="GO:0046872">
    <property type="term" value="F:metal ion binding"/>
    <property type="evidence" value="ECO:0007669"/>
    <property type="project" value="UniProtKB-KW"/>
</dbReference>
<feature type="domain" description="Radical SAM core" evidence="6">
    <location>
        <begin position="20"/>
        <end position="228"/>
    </location>
</feature>
<evidence type="ECO:0000256" key="2">
    <source>
        <dbReference type="ARBA" id="ARBA00022691"/>
    </source>
</evidence>
<reference evidence="7 8" key="1">
    <citation type="submission" date="2020-08" db="EMBL/GenBank/DDBJ databases">
        <title>Genomic Encyclopedia of Type Strains, Phase III (KMG-III): the genomes of soil and plant-associated and newly described type strains.</title>
        <authorList>
            <person name="Whitman W."/>
        </authorList>
    </citation>
    <scope>NUCLEOTIDE SEQUENCE [LARGE SCALE GENOMIC DNA]</scope>
    <source>
        <strain evidence="7 8">CECT 4462</strain>
    </source>
</reference>
<dbReference type="InterPro" id="IPR007197">
    <property type="entry name" value="rSAM"/>
</dbReference>
<accession>A0A839T5J9</accession>
<evidence type="ECO:0000256" key="5">
    <source>
        <dbReference type="ARBA" id="ARBA00023014"/>
    </source>
</evidence>
<dbReference type="GO" id="GO:0003824">
    <property type="term" value="F:catalytic activity"/>
    <property type="evidence" value="ECO:0007669"/>
    <property type="project" value="InterPro"/>
</dbReference>
<keyword evidence="3" id="KW-0479">Metal-binding</keyword>
<keyword evidence="5" id="KW-0411">Iron-sulfur</keyword>
<protein>
    <submittedName>
        <fullName evidence="7">Hopanoid biosynthesis associated radical SAM protein HpnH</fullName>
    </submittedName>
</protein>
<evidence type="ECO:0000256" key="1">
    <source>
        <dbReference type="ARBA" id="ARBA00001966"/>
    </source>
</evidence>
<dbReference type="NCBIfam" id="TIGR03470">
    <property type="entry name" value="HpnH"/>
    <property type="match status" value="1"/>
</dbReference>
<comment type="cofactor">
    <cofactor evidence="1">
        <name>[4Fe-4S] cluster</name>
        <dbReference type="ChEBI" id="CHEBI:49883"/>
    </cofactor>
</comment>
<proteinExistence type="predicted"/>
<evidence type="ECO:0000313" key="7">
    <source>
        <dbReference type="EMBL" id="MBB3104712.1"/>
    </source>
</evidence>
<dbReference type="InterPro" id="IPR017833">
    <property type="entry name" value="Hopanoid_synth-assoc_rSAM_HpnH"/>
</dbReference>
<dbReference type="InterPro" id="IPR058240">
    <property type="entry name" value="rSAM_sf"/>
</dbReference>
<dbReference type="AlphaFoldDB" id="A0A839T5J9"/>